<comment type="function">
    <text evidence="9">Integrase is necessary for integration of the phage into the host genome by site-specific recombination. In conjunction with excisionase, integrase is also necessary for excision of the prophage from the host genome.</text>
</comment>
<dbReference type="EMBL" id="BK015246">
    <property type="protein sequence ID" value="DAD97692.1"/>
    <property type="molecule type" value="Genomic_DNA"/>
</dbReference>
<keyword evidence="6" id="KW-0233">DNA recombination</keyword>
<dbReference type="GO" id="GO:0016740">
    <property type="term" value="F:transferase activity"/>
    <property type="evidence" value="ECO:0007669"/>
    <property type="project" value="UniProtKB-KW"/>
</dbReference>
<dbReference type="Pfam" id="PF02920">
    <property type="entry name" value="Integrase_DNA"/>
    <property type="match status" value="1"/>
</dbReference>
<evidence type="ECO:0000256" key="5">
    <source>
        <dbReference type="ARBA" id="ARBA00023125"/>
    </source>
</evidence>
<protein>
    <recommendedName>
        <fullName evidence="2">Integrase</fullName>
    </recommendedName>
</protein>
<dbReference type="Pfam" id="PF00589">
    <property type="entry name" value="Phage_integrase"/>
    <property type="match status" value="1"/>
</dbReference>
<evidence type="ECO:0000256" key="4">
    <source>
        <dbReference type="ARBA" id="ARBA00022908"/>
    </source>
</evidence>
<dbReference type="PROSITE" id="PS51898">
    <property type="entry name" value="TYR_RECOMBINASE"/>
    <property type="match status" value="1"/>
</dbReference>
<evidence type="ECO:0000313" key="11">
    <source>
        <dbReference type="EMBL" id="DAD97692.1"/>
    </source>
</evidence>
<dbReference type="InterPro" id="IPR004191">
    <property type="entry name" value="Integrase_Tn916-type_DNA-bd_N"/>
</dbReference>
<evidence type="ECO:0000256" key="6">
    <source>
        <dbReference type="ARBA" id="ARBA00023172"/>
    </source>
</evidence>
<dbReference type="InterPro" id="IPR010998">
    <property type="entry name" value="Integrase_recombinase_N"/>
</dbReference>
<keyword evidence="7" id="KW-1179">Viral genome integration</keyword>
<reference evidence="11" key="1">
    <citation type="journal article" date="2021" name="Proc. Natl. Acad. Sci. U.S.A.">
        <title>A Catalog of Tens of Thousands of Viruses from Human Metagenomes Reveals Hidden Associations with Chronic Diseases.</title>
        <authorList>
            <person name="Tisza M.J."/>
            <person name="Buck C.B."/>
        </authorList>
    </citation>
    <scope>NUCLEOTIDE SEQUENCE</scope>
    <source>
        <strain evidence="11">Ct57T16</strain>
    </source>
</reference>
<proteinExistence type="inferred from homology"/>
<dbReference type="InterPro" id="IPR011010">
    <property type="entry name" value="DNA_brk_join_enz"/>
</dbReference>
<dbReference type="GO" id="GO:0046718">
    <property type="term" value="P:symbiont entry into host cell"/>
    <property type="evidence" value="ECO:0007669"/>
    <property type="project" value="UniProtKB-KW"/>
</dbReference>
<dbReference type="InterPro" id="IPR016177">
    <property type="entry name" value="DNA-bd_dom_sf"/>
</dbReference>
<organism evidence="11">
    <name type="scientific">Siphoviridae sp. ct57T16</name>
    <dbReference type="NCBI Taxonomy" id="2825333"/>
    <lineage>
        <taxon>Viruses</taxon>
        <taxon>Duplodnaviria</taxon>
        <taxon>Heunggongvirae</taxon>
        <taxon>Uroviricota</taxon>
        <taxon>Caudoviricetes</taxon>
    </lineage>
</organism>
<evidence type="ECO:0000256" key="8">
    <source>
        <dbReference type="ARBA" id="ARBA00023296"/>
    </source>
</evidence>
<evidence type="ECO:0000256" key="3">
    <source>
        <dbReference type="ARBA" id="ARBA00022679"/>
    </source>
</evidence>
<dbReference type="InterPro" id="IPR013762">
    <property type="entry name" value="Integrase-like_cat_sf"/>
</dbReference>
<dbReference type="Gene3D" id="3.30.160.60">
    <property type="entry name" value="Classic Zinc Finger"/>
    <property type="match status" value="1"/>
</dbReference>
<dbReference type="GO" id="GO:0006310">
    <property type="term" value="P:DNA recombination"/>
    <property type="evidence" value="ECO:0007669"/>
    <property type="project" value="UniProtKB-KW"/>
</dbReference>
<dbReference type="GO" id="GO:0075713">
    <property type="term" value="P:establishment of integrated proviral latency"/>
    <property type="evidence" value="ECO:0007669"/>
    <property type="project" value="UniProtKB-KW"/>
</dbReference>
<comment type="similarity">
    <text evidence="1">Belongs to the 'phage' integrase family.</text>
</comment>
<dbReference type="SUPFAM" id="SSF56349">
    <property type="entry name" value="DNA breaking-rejoining enzymes"/>
    <property type="match status" value="1"/>
</dbReference>
<evidence type="ECO:0000259" key="10">
    <source>
        <dbReference type="PROSITE" id="PS51898"/>
    </source>
</evidence>
<dbReference type="Gene3D" id="1.10.443.10">
    <property type="entry name" value="Intergrase catalytic core"/>
    <property type="match status" value="1"/>
</dbReference>
<evidence type="ECO:0000256" key="7">
    <source>
        <dbReference type="ARBA" id="ARBA00023195"/>
    </source>
</evidence>
<accession>A0A8S5NTG9</accession>
<dbReference type="CDD" id="cd01189">
    <property type="entry name" value="INT_ICEBs1_C_like"/>
    <property type="match status" value="1"/>
</dbReference>
<dbReference type="Gene3D" id="1.10.150.130">
    <property type="match status" value="1"/>
</dbReference>
<keyword evidence="8" id="KW-1160">Virus entry into host cell</keyword>
<dbReference type="InterPro" id="IPR050808">
    <property type="entry name" value="Phage_Integrase"/>
</dbReference>
<dbReference type="GO" id="GO:0044826">
    <property type="term" value="P:viral genome integration into host DNA"/>
    <property type="evidence" value="ECO:0007669"/>
    <property type="project" value="UniProtKB-KW"/>
</dbReference>
<keyword evidence="5" id="KW-0238">DNA-binding</keyword>
<keyword evidence="4" id="KW-0229">DNA integration</keyword>
<dbReference type="InterPro" id="IPR002104">
    <property type="entry name" value="Integrase_catalytic"/>
</dbReference>
<evidence type="ECO:0000256" key="1">
    <source>
        <dbReference type="ARBA" id="ARBA00008857"/>
    </source>
</evidence>
<sequence>MAATSRKDSKGRKLHTGESQRKDGIYLYRYTDAYTGKRTSVYANDLPELRRKEKAIAKDIDDNILTDISTKNLTLNTLFERYLGIIVIDDGTKINYQNMWNIHVRDTIGNIKVVNLRASHIMSLYSGMSNDKYAHNTIKYIHLMIFPALEMAVDDDIIRKNPAKNALSSEYGEEPKKKEALEVSEQERLLDFMNKSNIYRKYIPLITIMSETALRCGELIGITFNDIDFKNKELHIDHQLTYKNYKDGNGCMFRIKKPKTKAGIRTIPLTDRACDAFREQRKQNFQAGIFCTFEIEGITDFVFLTKNGRPMMPNALNNVLYNIVKNYNSCTDGTQTIEQFSSHVMRHTGCTNMARAGVNVKATQYVMGHAHSDVTMDVYNHLNNKTDVKLEFSKFEKNGTKMVQ</sequence>
<name>A0A8S5NTG9_9CAUD</name>
<dbReference type="PANTHER" id="PTHR30629">
    <property type="entry name" value="PROPHAGE INTEGRASE"/>
    <property type="match status" value="1"/>
</dbReference>
<dbReference type="SUPFAM" id="SSF54171">
    <property type="entry name" value="DNA-binding domain"/>
    <property type="match status" value="1"/>
</dbReference>
<evidence type="ECO:0000256" key="9">
    <source>
        <dbReference type="ARBA" id="ARBA00049605"/>
    </source>
</evidence>
<keyword evidence="3" id="KW-0808">Transferase</keyword>
<dbReference type="GO" id="GO:0008907">
    <property type="term" value="F:integrase activity"/>
    <property type="evidence" value="ECO:0007669"/>
    <property type="project" value="InterPro"/>
</dbReference>
<feature type="domain" description="Tyr recombinase" evidence="10">
    <location>
        <begin position="176"/>
        <end position="392"/>
    </location>
</feature>
<dbReference type="GO" id="GO:0003677">
    <property type="term" value="F:DNA binding"/>
    <property type="evidence" value="ECO:0007669"/>
    <property type="project" value="UniProtKB-KW"/>
</dbReference>
<evidence type="ECO:0000256" key="2">
    <source>
        <dbReference type="ARBA" id="ARBA00016082"/>
    </source>
</evidence>
<dbReference type="PANTHER" id="PTHR30629:SF2">
    <property type="entry name" value="PROPHAGE INTEGRASE INTS-RELATED"/>
    <property type="match status" value="1"/>
</dbReference>